<feature type="region of interest" description="Disordered" evidence="4">
    <location>
        <begin position="284"/>
        <end position="471"/>
    </location>
</feature>
<dbReference type="GO" id="GO:0000398">
    <property type="term" value="P:mRNA splicing, via spliceosome"/>
    <property type="evidence" value="ECO:0007669"/>
    <property type="project" value="InterPro"/>
</dbReference>
<gene>
    <name evidence="6" type="primary">gpkow-L</name>
    <name evidence="6" type="ORF">Hamer_G008573</name>
</gene>
<dbReference type="Gene3D" id="2.30.30.30">
    <property type="match status" value="1"/>
</dbReference>
<evidence type="ECO:0000259" key="5">
    <source>
        <dbReference type="SMART" id="SM00739"/>
    </source>
</evidence>
<feature type="compositionally biased region" description="Basic and acidic residues" evidence="4">
    <location>
        <begin position="387"/>
        <end position="432"/>
    </location>
</feature>
<feature type="compositionally biased region" description="Basic and acidic residues" evidence="4">
    <location>
        <begin position="57"/>
        <end position="74"/>
    </location>
</feature>
<keyword evidence="3" id="KW-0539">Nucleus</keyword>
<feature type="compositionally biased region" description="Low complexity" evidence="4">
    <location>
        <begin position="436"/>
        <end position="448"/>
    </location>
</feature>
<keyword evidence="7" id="KW-1185">Reference proteome</keyword>
<organism evidence="6 7">
    <name type="scientific">Homarus americanus</name>
    <name type="common">American lobster</name>
    <dbReference type="NCBI Taxonomy" id="6706"/>
    <lineage>
        <taxon>Eukaryota</taxon>
        <taxon>Metazoa</taxon>
        <taxon>Ecdysozoa</taxon>
        <taxon>Arthropoda</taxon>
        <taxon>Crustacea</taxon>
        <taxon>Multicrustacea</taxon>
        <taxon>Malacostraca</taxon>
        <taxon>Eumalacostraca</taxon>
        <taxon>Eucarida</taxon>
        <taxon>Decapoda</taxon>
        <taxon>Pleocyemata</taxon>
        <taxon>Astacidea</taxon>
        <taxon>Nephropoidea</taxon>
        <taxon>Nephropidae</taxon>
        <taxon>Homarus</taxon>
    </lineage>
</organism>
<evidence type="ECO:0000313" key="7">
    <source>
        <dbReference type="Proteomes" id="UP000747542"/>
    </source>
</evidence>
<dbReference type="InterPro" id="IPR005824">
    <property type="entry name" value="KOW"/>
</dbReference>
<evidence type="ECO:0000313" key="6">
    <source>
        <dbReference type="EMBL" id="KAG7173051.1"/>
    </source>
</evidence>
<dbReference type="InterPro" id="IPR041994">
    <property type="entry name" value="GPKOW_KOW2"/>
</dbReference>
<name>A0A8J5N4C1_HOMAM</name>
<evidence type="ECO:0000256" key="1">
    <source>
        <dbReference type="ARBA" id="ARBA00004123"/>
    </source>
</evidence>
<protein>
    <submittedName>
        <fullName evidence="6">G-patch domain and KOW motifs-containing protein-like</fullName>
    </submittedName>
</protein>
<evidence type="ECO:0000256" key="2">
    <source>
        <dbReference type="ARBA" id="ARBA00022737"/>
    </source>
</evidence>
<evidence type="ECO:0000256" key="3">
    <source>
        <dbReference type="ARBA" id="ARBA00023242"/>
    </source>
</evidence>
<dbReference type="InterPro" id="IPR014722">
    <property type="entry name" value="Rib_uL2_dom2"/>
</dbReference>
<feature type="compositionally biased region" description="Basic and acidic residues" evidence="4">
    <location>
        <begin position="284"/>
        <end position="381"/>
    </location>
</feature>
<feature type="domain" description="KOW" evidence="5">
    <location>
        <begin position="212"/>
        <end position="239"/>
    </location>
</feature>
<dbReference type="PANTHER" id="PTHR15818:SF2">
    <property type="entry name" value="G-PATCH DOMAIN AND KOW MOTIFS-CONTAINING PROTEIN"/>
    <property type="match status" value="1"/>
</dbReference>
<sequence>MSAQKFTLSFSRKIEKKSLQPSVIRSDALPEVKDTTEILQSIEENVLKTLLAEKLKESKEKEKEKDGEAMKKTELDEDMNKEEIKPLTLDEQAAAAVLEDSKRLLDGWSERGTKENITISLASKENDIDTQVVDLGKESSLDDYDQVDVAVFGAAVLRGMGWKKSEGIGRGNKKVVEIITPSSKTFGLAGKNMEGQAGSTEGNGGAQEEEQTITKGSHVFIHSGRQRGTYGVVESLDEDHLIVKAAVTQNMIREVELNVRVVSQKEFKDSSRVINKDMYDKFKEEEGRKKEMQRKPMKGSDQDSVGEERKKTLKKEVKSEDTVLNVKDDKKIKKAEHKKELRDVEKMAGHSTKDAYSRHKNEDTYSKSRNEYSSRGQEIKGSKKQHEHTEASREVISDTCGEKYKPKYSEKYGDNEKFEHKKNDRPKGELSKHKYSGQSQSSYSSYKSSVKRGCDEEDNRQGFKKVQKPQDKMPAIPWVRENLRVRLISKSYKGGKYHKEKVIVQSVETAESCECLTEEGVILREVHPEWLETVIPKIPPQIVMVVRGQHKGQKGRILQLHKEQEKASVQLFEDETVIMKLRYDDICEYRYTWRLY</sequence>
<dbReference type="Pfam" id="PF12656">
    <property type="entry name" value="G-patch_2"/>
    <property type="match status" value="1"/>
</dbReference>
<reference evidence="6" key="1">
    <citation type="journal article" date="2021" name="Sci. Adv.">
        <title>The American lobster genome reveals insights on longevity, neural, and immune adaptations.</title>
        <authorList>
            <person name="Polinski J.M."/>
            <person name="Zimin A.V."/>
            <person name="Clark K.F."/>
            <person name="Kohn A.B."/>
            <person name="Sadowski N."/>
            <person name="Timp W."/>
            <person name="Ptitsyn A."/>
            <person name="Khanna P."/>
            <person name="Romanova D.Y."/>
            <person name="Williams P."/>
            <person name="Greenwood S.J."/>
            <person name="Moroz L.L."/>
            <person name="Walt D.R."/>
            <person name="Bodnar A.G."/>
        </authorList>
    </citation>
    <scope>NUCLEOTIDE SEQUENCE</scope>
    <source>
        <strain evidence="6">GMGI-L3</strain>
    </source>
</reference>
<dbReference type="InterPro" id="IPR045166">
    <property type="entry name" value="Spp2-like"/>
</dbReference>
<dbReference type="SMART" id="SM00739">
    <property type="entry name" value="KOW"/>
    <property type="match status" value="2"/>
</dbReference>
<dbReference type="InterPro" id="IPR026822">
    <property type="entry name" value="Spp2/MOS2_G-patch"/>
</dbReference>
<dbReference type="CDD" id="cd13153">
    <property type="entry name" value="KOW_GPKOW_B"/>
    <property type="match status" value="1"/>
</dbReference>
<evidence type="ECO:0000256" key="4">
    <source>
        <dbReference type="SAM" id="MobiDB-lite"/>
    </source>
</evidence>
<comment type="subcellular location">
    <subcellularLocation>
        <location evidence="1">Nucleus</location>
    </subcellularLocation>
</comment>
<proteinExistence type="predicted"/>
<dbReference type="Proteomes" id="UP000747542">
    <property type="component" value="Unassembled WGS sequence"/>
</dbReference>
<dbReference type="Pfam" id="PF25088">
    <property type="entry name" value="GPKOW_C"/>
    <property type="match status" value="1"/>
</dbReference>
<dbReference type="Gene3D" id="2.30.30.140">
    <property type="match status" value="1"/>
</dbReference>
<comment type="caution">
    <text evidence="6">The sequence shown here is derived from an EMBL/GenBank/DDBJ whole genome shotgun (WGS) entry which is preliminary data.</text>
</comment>
<feature type="region of interest" description="Disordered" evidence="4">
    <location>
        <begin position="57"/>
        <end position="82"/>
    </location>
</feature>
<feature type="region of interest" description="Disordered" evidence="4">
    <location>
        <begin position="187"/>
        <end position="211"/>
    </location>
</feature>
<dbReference type="EMBL" id="JAHLQT010010178">
    <property type="protein sequence ID" value="KAG7173051.1"/>
    <property type="molecule type" value="Genomic_DNA"/>
</dbReference>
<feature type="domain" description="KOW" evidence="5">
    <location>
        <begin position="536"/>
        <end position="563"/>
    </location>
</feature>
<dbReference type="PANTHER" id="PTHR15818">
    <property type="entry name" value="G PATCH AND KOW-CONTAINING"/>
    <property type="match status" value="1"/>
</dbReference>
<dbReference type="GO" id="GO:0005681">
    <property type="term" value="C:spliceosomal complex"/>
    <property type="evidence" value="ECO:0007669"/>
    <property type="project" value="TreeGrafter"/>
</dbReference>
<accession>A0A8J5N4C1</accession>
<keyword evidence="2" id="KW-0677">Repeat</keyword>
<dbReference type="AlphaFoldDB" id="A0A8J5N4C1"/>